<proteinExistence type="predicted"/>
<organism evidence="1 2">
    <name type="scientific">Nocardia sputorum</name>
    <dbReference type="NCBI Taxonomy" id="2984338"/>
    <lineage>
        <taxon>Bacteria</taxon>
        <taxon>Bacillati</taxon>
        <taxon>Actinomycetota</taxon>
        <taxon>Actinomycetes</taxon>
        <taxon>Mycobacteriales</taxon>
        <taxon>Nocardiaceae</taxon>
        <taxon>Nocardia</taxon>
    </lineage>
</organism>
<evidence type="ECO:0008006" key="3">
    <source>
        <dbReference type="Google" id="ProtNLM"/>
    </source>
</evidence>
<sequence>MVNHFAEAVNLEGCAVALAQPAELFCHMAARLARDIDSSSRSYGELLRETAWRLRDQARALAEADRAAGQRILWFPGVEWVPKAERRARLERGEIPSPRLWFRGDAVSYDILEDVEGRPSGLSFNSKPPDYAQHSTWAKARDVRLEREYEVANDDAIRDWEGQGKWFDREYTTAVRADWYHPDRPNDKPIHIRGHGNKHRFTFNIQVGREPTGEPKYLKVAVNGHVMGDYLATNPDFWSLLRSRGGDVLFHNCGIAAEEGTAGRLVGTRLRHHGVDVPMYGGSGTTFTHATDASGLPLARPDKNVEGGVAWDPDPSSASLYVLPEKYADGNSRPGRFVEL</sequence>
<keyword evidence="2" id="KW-1185">Reference proteome</keyword>
<evidence type="ECO:0000313" key="2">
    <source>
        <dbReference type="Proteomes" id="UP001317870"/>
    </source>
</evidence>
<dbReference type="EMBL" id="AP026978">
    <property type="protein sequence ID" value="BDU03061.1"/>
    <property type="molecule type" value="Genomic_DNA"/>
</dbReference>
<protein>
    <recommendedName>
        <fullName evidence="3">DUF4347 domain-containing protein</fullName>
    </recommendedName>
</protein>
<dbReference type="Proteomes" id="UP001317870">
    <property type="component" value="Chromosome"/>
</dbReference>
<dbReference type="RefSeq" id="WP_281876207.1">
    <property type="nucleotide sequence ID" value="NZ_AP026978.1"/>
</dbReference>
<reference evidence="1 2" key="1">
    <citation type="submission" date="2022-11" db="EMBL/GenBank/DDBJ databases">
        <title>Genome Sequencing of Nocardia sp. ON39_IFM12276 and assembly.</title>
        <authorList>
            <person name="Shimojima M."/>
            <person name="Toyokawa M."/>
            <person name="Uesaka K."/>
        </authorList>
    </citation>
    <scope>NUCLEOTIDE SEQUENCE [LARGE SCALE GENOMIC DNA]</scope>
    <source>
        <strain evidence="1 2">IFM 12276</strain>
    </source>
</reference>
<evidence type="ECO:0000313" key="1">
    <source>
        <dbReference type="EMBL" id="BDU03061.1"/>
    </source>
</evidence>
<gene>
    <name evidence="1" type="ORF">IFM12276_60890</name>
</gene>
<accession>A0ABN6UCM0</accession>
<name>A0ABN6UCM0_9NOCA</name>